<evidence type="ECO:0000256" key="2">
    <source>
        <dbReference type="ARBA" id="ARBA00019062"/>
    </source>
</evidence>
<dbReference type="PANTHER" id="PTHR13383:SF11">
    <property type="entry name" value="RIBONUCLEASE H2 SUBUNIT B"/>
    <property type="match status" value="1"/>
</dbReference>
<gene>
    <name evidence="9" type="ORF">IWX90DRAFT_499596</name>
</gene>
<protein>
    <recommendedName>
        <fullName evidence="2">Ribonuclease H2 subunit B</fullName>
    </recommendedName>
    <alternativeName>
        <fullName evidence="5">Ribonuclease HI subunit B</fullName>
    </alternativeName>
</protein>
<evidence type="ECO:0000313" key="10">
    <source>
        <dbReference type="Proteomes" id="UP001456524"/>
    </source>
</evidence>
<evidence type="ECO:0000256" key="1">
    <source>
        <dbReference type="ARBA" id="ARBA00004123"/>
    </source>
</evidence>
<feature type="domain" description="Rnh202 triple barrel" evidence="8">
    <location>
        <begin position="116"/>
        <end position="219"/>
    </location>
</feature>
<comment type="subcellular location">
    <subcellularLocation>
        <location evidence="1">Nucleus</location>
    </subcellularLocation>
</comment>
<dbReference type="PANTHER" id="PTHR13383">
    <property type="entry name" value="RIBONUCLEASE H2 SUBUNIT B"/>
    <property type="match status" value="1"/>
</dbReference>
<keyword evidence="3" id="KW-0539">Nucleus</keyword>
<dbReference type="Gene3D" id="1.10.20.120">
    <property type="match status" value="1"/>
</dbReference>
<feature type="region of interest" description="Disordered" evidence="6">
    <location>
        <begin position="1"/>
        <end position="22"/>
    </location>
</feature>
<dbReference type="InterPro" id="IPR041195">
    <property type="entry name" value="Rnh202_N"/>
</dbReference>
<evidence type="ECO:0000256" key="6">
    <source>
        <dbReference type="SAM" id="MobiDB-lite"/>
    </source>
</evidence>
<sequence>MAKVGGAQSLADSGEGKGVAGAPRDGRDIARWVLCRARVFIYDASLTSSLSTTINLSAQRKQPLTSTFLGLGHWIALIDMKTRSKKQSAPKQDADDATPAAPTLPAGVSNPPKLFILPQNSSPDAQIVTLPNPATAQENRYFCCPDQGFFEFTRIAAPKTSPRSWLLAPQSPERKNVEPLLEGLEQNTAAGDGKQDSADSLSKGYAVKSPDLFVATPLDALFLLLPALWSPGKQSEKRFFLSVEDHLDALGSPSSHLRVLLRNEKFRAHLEDRLAAACDTADAGEEKMYRLSSEKLAKELLSKAERIVASGLPASMEDKFVRQALEVPIMSIKREESTVIAAENADADADAGGEAPENEDSQTTTFDTQTTAASEGSALTTHTSIPASPEEAKPYVDTKPPISAPEGVPQLLRLRTALDFMSTSYLPATLQSHIKANISSSKLIDFEPLDQHLKYLESLRSEALALRSLSDNISRKRGIDEEEAEARAEKKRKKEEEDAKKKSQSRGVKALAKTNTSGMMKLSSFFAKKPSK</sequence>
<feature type="compositionally biased region" description="Acidic residues" evidence="6">
    <location>
        <begin position="347"/>
        <end position="360"/>
    </location>
</feature>
<accession>A0ABR1XZA8</accession>
<proteinExistence type="predicted"/>
<keyword evidence="10" id="KW-1185">Reference proteome</keyword>
<dbReference type="Proteomes" id="UP001456524">
    <property type="component" value="Unassembled WGS sequence"/>
</dbReference>
<feature type="compositionally biased region" description="Low complexity" evidence="6">
    <location>
        <begin position="361"/>
        <end position="375"/>
    </location>
</feature>
<evidence type="ECO:0000313" key="9">
    <source>
        <dbReference type="EMBL" id="KAK8173610.1"/>
    </source>
</evidence>
<evidence type="ECO:0000256" key="4">
    <source>
        <dbReference type="ARBA" id="ARBA00024778"/>
    </source>
</evidence>
<feature type="region of interest" description="Disordered" evidence="6">
    <location>
        <begin position="85"/>
        <end position="109"/>
    </location>
</feature>
<evidence type="ECO:0000259" key="7">
    <source>
        <dbReference type="Pfam" id="PF09468"/>
    </source>
</evidence>
<feature type="compositionally biased region" description="Polar residues" evidence="6">
    <location>
        <begin position="377"/>
        <end position="386"/>
    </location>
</feature>
<dbReference type="InterPro" id="IPR040456">
    <property type="entry name" value="RNase_H2_suB"/>
</dbReference>
<dbReference type="CDD" id="cd09270">
    <property type="entry name" value="RNase_H2-B"/>
    <property type="match status" value="1"/>
</dbReference>
<dbReference type="Pfam" id="PF17745">
    <property type="entry name" value="Ydr279_N"/>
    <property type="match status" value="1"/>
</dbReference>
<dbReference type="InterPro" id="IPR019024">
    <property type="entry name" value="RNase_H2_suB_wHTH"/>
</dbReference>
<evidence type="ECO:0000259" key="8">
    <source>
        <dbReference type="Pfam" id="PF17745"/>
    </source>
</evidence>
<organism evidence="9 10">
    <name type="scientific">Phyllosticta citrichinensis</name>
    <dbReference type="NCBI Taxonomy" id="1130410"/>
    <lineage>
        <taxon>Eukaryota</taxon>
        <taxon>Fungi</taxon>
        <taxon>Dikarya</taxon>
        <taxon>Ascomycota</taxon>
        <taxon>Pezizomycotina</taxon>
        <taxon>Dothideomycetes</taxon>
        <taxon>Dothideomycetes incertae sedis</taxon>
        <taxon>Botryosphaeriales</taxon>
        <taxon>Phyllostictaceae</taxon>
        <taxon>Phyllosticta</taxon>
    </lineage>
</organism>
<comment type="caution">
    <text evidence="9">The sequence shown here is derived from an EMBL/GenBank/DDBJ whole genome shotgun (WGS) entry which is preliminary data.</text>
</comment>
<feature type="region of interest" description="Disordered" evidence="6">
    <location>
        <begin position="347"/>
        <end position="402"/>
    </location>
</feature>
<name>A0ABR1XZA8_9PEZI</name>
<comment type="function">
    <text evidence="4">Non catalytic subunit of RNase H2, an endonuclease that specifically degrades the RNA of RNA:DNA hybrids. Participates in DNA replication, possibly by mediating the removal of lagging-strand Okazaki fragment RNA primers during DNA replication. Mediates the excision of single ribonucleotides from DNA:RNA duplexes.</text>
</comment>
<feature type="domain" description="Ribonuclease H2 subunit B wHTH" evidence="7">
    <location>
        <begin position="222"/>
        <end position="434"/>
    </location>
</feature>
<evidence type="ECO:0000256" key="5">
    <source>
        <dbReference type="ARBA" id="ARBA00033464"/>
    </source>
</evidence>
<dbReference type="Pfam" id="PF09468">
    <property type="entry name" value="RNase_H2-Ydr279"/>
    <property type="match status" value="1"/>
</dbReference>
<dbReference type="EMBL" id="JBBWUH010000003">
    <property type="protein sequence ID" value="KAK8173610.1"/>
    <property type="molecule type" value="Genomic_DNA"/>
</dbReference>
<feature type="compositionally biased region" description="Low complexity" evidence="6">
    <location>
        <begin position="97"/>
        <end position="106"/>
    </location>
</feature>
<evidence type="ECO:0000256" key="3">
    <source>
        <dbReference type="ARBA" id="ARBA00023242"/>
    </source>
</evidence>
<feature type="region of interest" description="Disordered" evidence="6">
    <location>
        <begin position="480"/>
        <end position="515"/>
    </location>
</feature>
<reference evidence="9 10" key="1">
    <citation type="journal article" date="2022" name="G3 (Bethesda)">
        <title>Enemy or ally: a genomic approach to elucidate the lifestyle of Phyllosticta citrichinaensis.</title>
        <authorList>
            <person name="Buijs V.A."/>
            <person name="Groenewald J.Z."/>
            <person name="Haridas S."/>
            <person name="LaButti K.M."/>
            <person name="Lipzen A."/>
            <person name="Martin F.M."/>
            <person name="Barry K."/>
            <person name="Grigoriev I.V."/>
            <person name="Crous P.W."/>
            <person name="Seidl M.F."/>
        </authorList>
    </citation>
    <scope>NUCLEOTIDE SEQUENCE [LARGE SCALE GENOMIC DNA]</scope>
    <source>
        <strain evidence="9 10">CBS 129764</strain>
    </source>
</reference>